<dbReference type="PANTHER" id="PTHR10429:SF0">
    <property type="entry name" value="DNA-3-METHYLADENINE GLYCOSYLASE"/>
    <property type="match status" value="1"/>
</dbReference>
<accession>A0ABN6MQU9</accession>
<keyword evidence="7" id="KW-1185">Reference proteome</keyword>
<evidence type="ECO:0000313" key="6">
    <source>
        <dbReference type="EMBL" id="BDG03364.1"/>
    </source>
</evidence>
<dbReference type="CDD" id="cd00540">
    <property type="entry name" value="AAG"/>
    <property type="match status" value="1"/>
</dbReference>
<dbReference type="EMBL" id="AP025591">
    <property type="protein sequence ID" value="BDG03364.1"/>
    <property type="molecule type" value="Genomic_DNA"/>
</dbReference>
<reference evidence="7" key="1">
    <citation type="journal article" date="2022" name="Int. J. Syst. Evol. Microbiol.">
        <title>Anaeromyxobacter oryzae sp. nov., Anaeromyxobacter diazotrophicus sp. nov. and Anaeromyxobacter paludicola sp. nov., isolated from paddy soils.</title>
        <authorList>
            <person name="Itoh H."/>
            <person name="Xu Z."/>
            <person name="Mise K."/>
            <person name="Masuda Y."/>
            <person name="Ushijima N."/>
            <person name="Hayakawa C."/>
            <person name="Shiratori Y."/>
            <person name="Senoo K."/>
        </authorList>
    </citation>
    <scope>NUCLEOTIDE SEQUENCE [LARGE SCALE GENOMIC DNA]</scope>
    <source>
        <strain evidence="7">Red232</strain>
    </source>
</reference>
<organism evidence="6 7">
    <name type="scientific">Anaeromyxobacter oryzae</name>
    <dbReference type="NCBI Taxonomy" id="2918170"/>
    <lineage>
        <taxon>Bacteria</taxon>
        <taxon>Pseudomonadati</taxon>
        <taxon>Myxococcota</taxon>
        <taxon>Myxococcia</taxon>
        <taxon>Myxococcales</taxon>
        <taxon>Cystobacterineae</taxon>
        <taxon>Anaeromyxobacteraceae</taxon>
        <taxon>Anaeromyxobacter</taxon>
    </lineage>
</organism>
<dbReference type="InterPro" id="IPR036995">
    <property type="entry name" value="MPG_sf"/>
</dbReference>
<evidence type="ECO:0000256" key="3">
    <source>
        <dbReference type="ARBA" id="ARBA00022801"/>
    </source>
</evidence>
<evidence type="ECO:0000313" key="7">
    <source>
        <dbReference type="Proteomes" id="UP001162891"/>
    </source>
</evidence>
<comment type="similarity">
    <text evidence="1 5">Belongs to the DNA glycosylase MPG family.</text>
</comment>
<dbReference type="PANTHER" id="PTHR10429">
    <property type="entry name" value="DNA-3-METHYLADENINE GLYCOSYLASE"/>
    <property type="match status" value="1"/>
</dbReference>
<dbReference type="HAMAP" id="MF_00527">
    <property type="entry name" value="3MGH"/>
    <property type="match status" value="1"/>
</dbReference>
<keyword evidence="4 5" id="KW-0234">DNA repair</keyword>
<evidence type="ECO:0000256" key="1">
    <source>
        <dbReference type="ARBA" id="ARBA00009232"/>
    </source>
</evidence>
<dbReference type="NCBIfam" id="TIGR00567">
    <property type="entry name" value="3mg"/>
    <property type="match status" value="1"/>
</dbReference>
<dbReference type="Proteomes" id="UP001162891">
    <property type="component" value="Chromosome"/>
</dbReference>
<dbReference type="InterPro" id="IPR011034">
    <property type="entry name" value="Formyl_transferase-like_C_sf"/>
</dbReference>
<dbReference type="EC" id="3.2.2.-" evidence="5"/>
<dbReference type="SUPFAM" id="SSF50486">
    <property type="entry name" value="FMT C-terminal domain-like"/>
    <property type="match status" value="1"/>
</dbReference>
<dbReference type="InterPro" id="IPR003180">
    <property type="entry name" value="MPG"/>
</dbReference>
<evidence type="ECO:0000256" key="2">
    <source>
        <dbReference type="ARBA" id="ARBA00022763"/>
    </source>
</evidence>
<protein>
    <recommendedName>
        <fullName evidence="5">Putative 3-methyladenine DNA glycosylase</fullName>
        <ecNumber evidence="5">3.2.2.-</ecNumber>
    </recommendedName>
</protein>
<evidence type="ECO:0000256" key="5">
    <source>
        <dbReference type="HAMAP-Rule" id="MF_00527"/>
    </source>
</evidence>
<proteinExistence type="inferred from homology"/>
<sequence>MKLPRAFYARDTRTVARELLGKVLVHQDGGVRRAARIVETEAYHGPEDRASHARAGPTPRAAIMFGPPGFAYVYLIYGTSHCMNVVTGPEGFPSAVLLRAAEPVERCLHSTRGPGNLCRALGIRREHDNGRDLAGDDLFVEDAPPPPERILAAPRVNVHYAGEWAERPWRFALAGSPWVSKPAPIPPKRRGR</sequence>
<gene>
    <name evidence="6" type="ORF">AMOR_23600</name>
</gene>
<dbReference type="Gene3D" id="3.10.300.10">
    <property type="entry name" value="Methylpurine-DNA glycosylase (MPG)"/>
    <property type="match status" value="1"/>
</dbReference>
<keyword evidence="2 5" id="KW-0227">DNA damage</keyword>
<name>A0ABN6MQU9_9BACT</name>
<dbReference type="Pfam" id="PF02245">
    <property type="entry name" value="Pur_DNA_glyco"/>
    <property type="match status" value="1"/>
</dbReference>
<evidence type="ECO:0000256" key="4">
    <source>
        <dbReference type="ARBA" id="ARBA00023204"/>
    </source>
</evidence>
<keyword evidence="3 5" id="KW-0378">Hydrolase</keyword>